<evidence type="ECO:0000256" key="7">
    <source>
        <dbReference type="PIRSR" id="PIRSR000898-1"/>
    </source>
</evidence>
<name>A0AAE1DUY9_9GAST</name>
<sequence>MDMKLNSQIMFLVFLSQLNFCPVVEAVQSLRLLIIGDMGGIDYFPYSTFFERSTAYEMGKIADLYKPQAIFELGDNFYYDGVKDVHDSRFSTTFENVYYQESLQVPWYIIAGNHDHNGNVSAQIAYSNHSSRWHFPDNFYYREFKISSTSDEIVGIVFIDTILLCGNTKHDDDVGQPQHDGKENKDKYWETVKKYLKHSKANYLFTAGHFPIYSIGAHGPTKCLTKDLQPMLEKYKANGHLCGHDHNLQHLMVHTDKGQRLDYFVSGMANFVNPSTEHREKVPKGALQFHNADYITKGGFLYAEATPKNMTFTFIAANSKVLHTTVLQPRF</sequence>
<dbReference type="Gene3D" id="3.60.21.10">
    <property type="match status" value="1"/>
</dbReference>
<evidence type="ECO:0000256" key="5">
    <source>
        <dbReference type="ARBA" id="ARBA00022801"/>
    </source>
</evidence>
<comment type="cofactor">
    <cofactor evidence="7">
        <name>Fe cation</name>
        <dbReference type="ChEBI" id="CHEBI:24875"/>
    </cofactor>
    <text evidence="7">Binds 2 iron ions per subunit.</text>
</comment>
<feature type="binding site" evidence="7">
    <location>
        <position position="75"/>
    </location>
    <ligand>
        <name>Fe cation</name>
        <dbReference type="ChEBI" id="CHEBI:24875"/>
        <label>1</label>
    </ligand>
</feature>
<organism evidence="12 13">
    <name type="scientific">Elysia crispata</name>
    <name type="common">lettuce slug</name>
    <dbReference type="NCBI Taxonomy" id="231223"/>
    <lineage>
        <taxon>Eukaryota</taxon>
        <taxon>Metazoa</taxon>
        <taxon>Spiralia</taxon>
        <taxon>Lophotrochozoa</taxon>
        <taxon>Mollusca</taxon>
        <taxon>Gastropoda</taxon>
        <taxon>Heterobranchia</taxon>
        <taxon>Euthyneura</taxon>
        <taxon>Panpulmonata</taxon>
        <taxon>Sacoglossa</taxon>
        <taxon>Placobranchoidea</taxon>
        <taxon>Plakobranchidae</taxon>
        <taxon>Elysia</taxon>
    </lineage>
</organism>
<dbReference type="EMBL" id="JAWDGP010002498">
    <property type="protein sequence ID" value="KAK3782518.1"/>
    <property type="molecule type" value="Genomic_DNA"/>
</dbReference>
<dbReference type="SUPFAM" id="SSF56300">
    <property type="entry name" value="Metallo-dependent phosphatases"/>
    <property type="match status" value="1"/>
</dbReference>
<dbReference type="InterPro" id="IPR029052">
    <property type="entry name" value="Metallo-depent_PP-like"/>
</dbReference>
<reference evidence="12" key="1">
    <citation type="journal article" date="2023" name="G3 (Bethesda)">
        <title>A reference genome for the long-term kleptoplast-retaining sea slug Elysia crispata morphotype clarki.</title>
        <authorList>
            <person name="Eastman K.E."/>
            <person name="Pendleton A.L."/>
            <person name="Shaikh M.A."/>
            <person name="Suttiyut T."/>
            <person name="Ogas R."/>
            <person name="Tomko P."/>
            <person name="Gavelis G."/>
            <person name="Widhalm J.R."/>
            <person name="Wisecaver J.H."/>
        </authorList>
    </citation>
    <scope>NUCLEOTIDE SEQUENCE</scope>
    <source>
        <strain evidence="12">ECLA1</strain>
    </source>
</reference>
<evidence type="ECO:0000256" key="1">
    <source>
        <dbReference type="ARBA" id="ARBA00000032"/>
    </source>
</evidence>
<dbReference type="InterPro" id="IPR024927">
    <property type="entry name" value="Acid_PPase"/>
</dbReference>
<feature type="binding site" evidence="7">
    <location>
        <position position="246"/>
    </location>
    <ligand>
        <name>Fe cation</name>
        <dbReference type="ChEBI" id="CHEBI:24875"/>
        <label>1</label>
    </ligand>
</feature>
<feature type="binding site" evidence="7">
    <location>
        <position position="37"/>
    </location>
    <ligand>
        <name>Fe cation</name>
        <dbReference type="ChEBI" id="CHEBI:24875"/>
        <label>1</label>
    </ligand>
</feature>
<dbReference type="AlphaFoldDB" id="A0AAE1DUY9"/>
<feature type="binding site" evidence="7">
    <location>
        <position position="75"/>
    </location>
    <ligand>
        <name>Fe cation</name>
        <dbReference type="ChEBI" id="CHEBI:24875"/>
        <label>2</label>
    </ligand>
</feature>
<feature type="domain" description="Calcineurin-like phosphoesterase" evidence="11">
    <location>
        <begin position="30"/>
        <end position="247"/>
    </location>
</feature>
<evidence type="ECO:0000313" key="13">
    <source>
        <dbReference type="Proteomes" id="UP001283361"/>
    </source>
</evidence>
<keyword evidence="7" id="KW-0479">Metal-binding</keyword>
<evidence type="ECO:0000256" key="4">
    <source>
        <dbReference type="ARBA" id="ARBA00022729"/>
    </source>
</evidence>
<protein>
    <recommendedName>
        <fullName evidence="3 6">Tartrate-resistant acid phosphatase type 5</fullName>
        <ecNumber evidence="2 6">3.1.3.2</ecNumber>
    </recommendedName>
</protein>
<evidence type="ECO:0000313" key="12">
    <source>
        <dbReference type="EMBL" id="KAK3782518.1"/>
    </source>
</evidence>
<evidence type="ECO:0000256" key="2">
    <source>
        <dbReference type="ARBA" id="ARBA00012646"/>
    </source>
</evidence>
<evidence type="ECO:0000256" key="8">
    <source>
        <dbReference type="PIRSR" id="PIRSR000898-2"/>
    </source>
</evidence>
<accession>A0AAE1DUY9</accession>
<dbReference type="Pfam" id="PF00149">
    <property type="entry name" value="Metallophos"/>
    <property type="match status" value="1"/>
</dbReference>
<evidence type="ECO:0000256" key="3">
    <source>
        <dbReference type="ARBA" id="ARBA00015822"/>
    </source>
</evidence>
<feature type="disulfide bond" evidence="8">
    <location>
        <begin position="165"/>
        <end position="223"/>
    </location>
</feature>
<feature type="binding site" evidence="7">
    <location>
        <position position="113"/>
    </location>
    <ligand>
        <name>Fe cation</name>
        <dbReference type="ChEBI" id="CHEBI:24875"/>
        <label>2</label>
    </ligand>
</feature>
<evidence type="ECO:0000256" key="9">
    <source>
        <dbReference type="PIRSR" id="PIRSR000898-3"/>
    </source>
</evidence>
<gene>
    <name evidence="12" type="ORF">RRG08_061748</name>
</gene>
<feature type="signal peptide" evidence="10">
    <location>
        <begin position="1"/>
        <end position="26"/>
    </location>
</feature>
<feature type="binding site" evidence="7">
    <location>
        <position position="78"/>
    </location>
    <ligand>
        <name>Fe cation</name>
        <dbReference type="ChEBI" id="CHEBI:24875"/>
        <label>1</label>
    </ligand>
</feature>
<dbReference type="PIRSF" id="PIRSF000898">
    <property type="entry name" value="Acid_Ptase_5"/>
    <property type="match status" value="1"/>
</dbReference>
<keyword evidence="4 10" id="KW-0732">Signal</keyword>
<dbReference type="GO" id="GO:0046872">
    <property type="term" value="F:metal ion binding"/>
    <property type="evidence" value="ECO:0007669"/>
    <property type="project" value="UniProtKB-KW"/>
</dbReference>
<dbReference type="PANTHER" id="PTHR10161:SF14">
    <property type="entry name" value="TARTRATE-RESISTANT ACID PHOSPHATASE TYPE 5"/>
    <property type="match status" value="1"/>
</dbReference>
<dbReference type="Proteomes" id="UP001283361">
    <property type="component" value="Unassembled WGS sequence"/>
</dbReference>
<evidence type="ECO:0000256" key="10">
    <source>
        <dbReference type="SAM" id="SignalP"/>
    </source>
</evidence>
<comment type="caution">
    <text evidence="12">The sequence shown here is derived from an EMBL/GenBank/DDBJ whole genome shotgun (WGS) entry which is preliminary data.</text>
</comment>
<feature type="binding site" evidence="7">
    <location>
        <position position="244"/>
    </location>
    <ligand>
        <name>Fe cation</name>
        <dbReference type="ChEBI" id="CHEBI:24875"/>
        <label>2</label>
    </ligand>
</feature>
<feature type="glycosylation site" description="N-linked (GlcNAc...) asparagine" evidence="9">
    <location>
        <position position="119"/>
    </location>
</feature>
<dbReference type="InterPro" id="IPR051558">
    <property type="entry name" value="Metallophosphoesterase_PAP"/>
</dbReference>
<keyword evidence="8" id="KW-1015">Disulfide bond</keyword>
<dbReference type="GO" id="GO:0003993">
    <property type="term" value="F:acid phosphatase activity"/>
    <property type="evidence" value="ECO:0007669"/>
    <property type="project" value="UniProtKB-UniRule"/>
</dbReference>
<dbReference type="EC" id="3.1.3.2" evidence="2 6"/>
<proteinExistence type="predicted"/>
<comment type="catalytic activity">
    <reaction evidence="1 6">
        <text>a phosphate monoester + H2O = an alcohol + phosphate</text>
        <dbReference type="Rhea" id="RHEA:15017"/>
        <dbReference type="ChEBI" id="CHEBI:15377"/>
        <dbReference type="ChEBI" id="CHEBI:30879"/>
        <dbReference type="ChEBI" id="CHEBI:43474"/>
        <dbReference type="ChEBI" id="CHEBI:67140"/>
        <dbReference type="EC" id="3.1.3.2"/>
    </reaction>
</comment>
<evidence type="ECO:0000259" key="11">
    <source>
        <dbReference type="Pfam" id="PF00149"/>
    </source>
</evidence>
<evidence type="ECO:0000256" key="6">
    <source>
        <dbReference type="PIRNR" id="PIRNR000898"/>
    </source>
</evidence>
<keyword evidence="13" id="KW-1185">Reference proteome</keyword>
<keyword evidence="6 7" id="KW-0408">Iron</keyword>
<dbReference type="FunFam" id="3.60.21.10:FF:000062">
    <property type="entry name" value="Tartrate-resistant acid phosphatase type 5"/>
    <property type="match status" value="1"/>
</dbReference>
<feature type="chain" id="PRO_5041943986" description="Tartrate-resistant acid phosphatase type 5" evidence="10">
    <location>
        <begin position="27"/>
        <end position="331"/>
    </location>
</feature>
<dbReference type="InterPro" id="IPR004843">
    <property type="entry name" value="Calcineurin-like_PHP"/>
</dbReference>
<feature type="binding site" evidence="7">
    <location>
        <position position="209"/>
    </location>
    <ligand>
        <name>Fe cation</name>
        <dbReference type="ChEBI" id="CHEBI:24875"/>
        <label>2</label>
    </ligand>
</feature>
<dbReference type="PANTHER" id="PTHR10161">
    <property type="entry name" value="TARTRATE-RESISTANT ACID PHOSPHATASE TYPE 5"/>
    <property type="match status" value="1"/>
</dbReference>
<dbReference type="CDD" id="cd07378">
    <property type="entry name" value="MPP_ACP5"/>
    <property type="match status" value="1"/>
</dbReference>
<keyword evidence="5 6" id="KW-0378">Hydrolase</keyword>